<organism evidence="1 2">
    <name type="scientific">Deinococcus arboris</name>
    <dbReference type="NCBI Taxonomy" id="2682977"/>
    <lineage>
        <taxon>Bacteria</taxon>
        <taxon>Thermotogati</taxon>
        <taxon>Deinococcota</taxon>
        <taxon>Deinococci</taxon>
        <taxon>Deinococcales</taxon>
        <taxon>Deinococcaceae</taxon>
        <taxon>Deinococcus</taxon>
    </lineage>
</organism>
<comment type="caution">
    <text evidence="1">The sequence shown here is derived from an EMBL/GenBank/DDBJ whole genome shotgun (WGS) entry which is preliminary data.</text>
</comment>
<dbReference type="SUPFAM" id="SSF50969">
    <property type="entry name" value="YVTN repeat-like/Quinoprotein amine dehydrogenase"/>
    <property type="match status" value="1"/>
</dbReference>
<reference evidence="1 2" key="1">
    <citation type="submission" date="2019-12" db="EMBL/GenBank/DDBJ databases">
        <title>Deinococcus sp. HMF7620 Genome sequencing and assembly.</title>
        <authorList>
            <person name="Kang H."/>
            <person name="Kim H."/>
            <person name="Joh K."/>
        </authorList>
    </citation>
    <scope>NUCLEOTIDE SEQUENCE [LARGE SCALE GENOMIC DNA]</scope>
    <source>
        <strain evidence="1 2">HMF7620</strain>
    </source>
</reference>
<gene>
    <name evidence="1" type="ORF">GO986_03360</name>
</gene>
<dbReference type="InterPro" id="IPR011044">
    <property type="entry name" value="Quino_amine_DH_bsu"/>
</dbReference>
<name>A0A7C9LJD0_9DEIO</name>
<proteinExistence type="predicted"/>
<evidence type="ECO:0000313" key="1">
    <source>
        <dbReference type="EMBL" id="MVN85798.1"/>
    </source>
</evidence>
<dbReference type="RefSeq" id="WP_157457829.1">
    <property type="nucleotide sequence ID" value="NZ_WQLB01000003.1"/>
</dbReference>
<dbReference type="AlphaFoldDB" id="A0A7C9LJD0"/>
<evidence type="ECO:0000313" key="2">
    <source>
        <dbReference type="Proteomes" id="UP000483286"/>
    </source>
</evidence>
<dbReference type="EMBL" id="WQLB01000003">
    <property type="protein sequence ID" value="MVN85798.1"/>
    <property type="molecule type" value="Genomic_DNA"/>
</dbReference>
<accession>A0A7C9LJD0</accession>
<sequence length="96" mass="10481">MKLAQPGEPVRPLPNSNVRTLFWTADGRYLLGGGFNTLRLWNLAGDVRTRVVESGSRYGEPPLALSMQGKALCVRSSRSASLYALPSLSQLSRSCE</sequence>
<keyword evidence="2" id="KW-1185">Reference proteome</keyword>
<protein>
    <submittedName>
        <fullName evidence="1">Uncharacterized protein</fullName>
    </submittedName>
</protein>
<dbReference type="Proteomes" id="UP000483286">
    <property type="component" value="Unassembled WGS sequence"/>
</dbReference>